<proteinExistence type="predicted"/>
<comment type="caution">
    <text evidence="1">The sequence shown here is derived from an EMBL/GenBank/DDBJ whole genome shotgun (WGS) entry which is preliminary data.</text>
</comment>
<accession>A0ACA9L748</accession>
<feature type="non-terminal residue" evidence="1">
    <location>
        <position position="86"/>
    </location>
</feature>
<evidence type="ECO:0000313" key="2">
    <source>
        <dbReference type="Proteomes" id="UP000789920"/>
    </source>
</evidence>
<reference evidence="1" key="1">
    <citation type="submission" date="2021-06" db="EMBL/GenBank/DDBJ databases">
        <authorList>
            <person name="Kallberg Y."/>
            <person name="Tangrot J."/>
            <person name="Rosling A."/>
        </authorList>
    </citation>
    <scope>NUCLEOTIDE SEQUENCE</scope>
    <source>
        <strain evidence="1">MA461A</strain>
    </source>
</reference>
<sequence length="86" mass="9824">MGNDEQSNCENYSEQDKSNTDLLSIDISSIVFPVNQDNGIQTHNSLQVGNLTRQMLPDIPNKEYVKRNLCSTYFRELLQNQGLSEE</sequence>
<dbReference type="EMBL" id="CAJVQC010002608">
    <property type="protein sequence ID" value="CAG8514489.1"/>
    <property type="molecule type" value="Genomic_DNA"/>
</dbReference>
<evidence type="ECO:0000313" key="1">
    <source>
        <dbReference type="EMBL" id="CAG8514489.1"/>
    </source>
</evidence>
<gene>
    <name evidence="1" type="ORF">RPERSI_LOCUS2410</name>
</gene>
<name>A0ACA9L748_9GLOM</name>
<organism evidence="1 2">
    <name type="scientific">Racocetra persica</name>
    <dbReference type="NCBI Taxonomy" id="160502"/>
    <lineage>
        <taxon>Eukaryota</taxon>
        <taxon>Fungi</taxon>
        <taxon>Fungi incertae sedis</taxon>
        <taxon>Mucoromycota</taxon>
        <taxon>Glomeromycotina</taxon>
        <taxon>Glomeromycetes</taxon>
        <taxon>Diversisporales</taxon>
        <taxon>Gigasporaceae</taxon>
        <taxon>Racocetra</taxon>
    </lineage>
</organism>
<keyword evidence="2" id="KW-1185">Reference proteome</keyword>
<dbReference type="Proteomes" id="UP000789920">
    <property type="component" value="Unassembled WGS sequence"/>
</dbReference>
<protein>
    <submittedName>
        <fullName evidence="1">14411_t:CDS:1</fullName>
    </submittedName>
</protein>